<dbReference type="SUPFAM" id="SSF110069">
    <property type="entry name" value="ApaG-like"/>
    <property type="match status" value="1"/>
</dbReference>
<dbReference type="PANTHER" id="PTHR14289">
    <property type="entry name" value="F-BOX ONLY PROTEIN 3"/>
    <property type="match status" value="1"/>
</dbReference>
<dbReference type="GO" id="GO:0070987">
    <property type="term" value="P:error-free translesion synthesis"/>
    <property type="evidence" value="ECO:0007669"/>
    <property type="project" value="TreeGrafter"/>
</dbReference>
<feature type="non-terminal residue" evidence="2">
    <location>
        <position position="107"/>
    </location>
</feature>
<reference evidence="2" key="1">
    <citation type="submission" date="2018-05" db="EMBL/GenBank/DDBJ databases">
        <authorList>
            <person name="Lanie J.A."/>
            <person name="Ng W.-L."/>
            <person name="Kazmierczak K.M."/>
            <person name="Andrzejewski T.M."/>
            <person name="Davidsen T.M."/>
            <person name="Wayne K.J."/>
            <person name="Tettelin H."/>
            <person name="Glass J.I."/>
            <person name="Rusch D."/>
            <person name="Podicherti R."/>
            <person name="Tsui H.-C.T."/>
            <person name="Winkler M.E."/>
        </authorList>
    </citation>
    <scope>NUCLEOTIDE SEQUENCE</scope>
</reference>
<dbReference type="PANTHER" id="PTHR14289:SF16">
    <property type="entry name" value="POLYMERASE DELTA-INTERACTING PROTEIN 2"/>
    <property type="match status" value="1"/>
</dbReference>
<protein>
    <recommendedName>
        <fullName evidence="1">ApaG domain-containing protein</fullName>
    </recommendedName>
</protein>
<dbReference type="AlphaFoldDB" id="A0A382LVF8"/>
<dbReference type="Pfam" id="PF04379">
    <property type="entry name" value="DUF525"/>
    <property type="match status" value="1"/>
</dbReference>
<evidence type="ECO:0000259" key="1">
    <source>
        <dbReference type="PROSITE" id="PS51087"/>
    </source>
</evidence>
<feature type="domain" description="ApaG" evidence="1">
    <location>
        <begin position="4"/>
        <end position="107"/>
    </location>
</feature>
<dbReference type="InterPro" id="IPR036767">
    <property type="entry name" value="ApaG_sf"/>
</dbReference>
<sequence>MFYEQVTQGIRVSVRPSFSLSHSDPEDGKFVFSYLIEMDNQGEEPARLLFRHWRIHDSKGEDTEVDGEGVVGRQPTIDPGHSHRYESFCVLSSPNGFMEGYYTFVRP</sequence>
<proteinExistence type="predicted"/>
<name>A0A382LVF8_9ZZZZ</name>
<dbReference type="Gene3D" id="2.60.40.1470">
    <property type="entry name" value="ApaG domain"/>
    <property type="match status" value="1"/>
</dbReference>
<dbReference type="PROSITE" id="PS51087">
    <property type="entry name" value="APAG"/>
    <property type="match status" value="1"/>
</dbReference>
<gene>
    <name evidence="2" type="ORF">METZ01_LOCUS292181</name>
</gene>
<organism evidence="2">
    <name type="scientific">marine metagenome</name>
    <dbReference type="NCBI Taxonomy" id="408172"/>
    <lineage>
        <taxon>unclassified sequences</taxon>
        <taxon>metagenomes</taxon>
        <taxon>ecological metagenomes</taxon>
    </lineage>
</organism>
<dbReference type="NCBIfam" id="NF003967">
    <property type="entry name" value="PRK05461.1"/>
    <property type="match status" value="1"/>
</dbReference>
<evidence type="ECO:0000313" key="2">
    <source>
        <dbReference type="EMBL" id="SVC39327.1"/>
    </source>
</evidence>
<dbReference type="EMBL" id="UINC01088792">
    <property type="protein sequence ID" value="SVC39327.1"/>
    <property type="molecule type" value="Genomic_DNA"/>
</dbReference>
<dbReference type="InterPro" id="IPR007474">
    <property type="entry name" value="ApaG_domain"/>
</dbReference>
<accession>A0A382LVF8</accession>